<proteinExistence type="inferred from homology"/>
<evidence type="ECO:0000256" key="5">
    <source>
        <dbReference type="ARBA" id="ARBA00023136"/>
    </source>
</evidence>
<dbReference type="GeneID" id="78085477"/>
<evidence type="ECO:0000256" key="4">
    <source>
        <dbReference type="ARBA" id="ARBA00022989"/>
    </source>
</evidence>
<dbReference type="SUPFAM" id="SSF117892">
    <property type="entry name" value="Band 7/SPFH domain"/>
    <property type="match status" value="1"/>
</dbReference>
<evidence type="ECO:0000256" key="7">
    <source>
        <dbReference type="SAM" id="MobiDB-lite"/>
    </source>
</evidence>
<reference evidence="9 10" key="2">
    <citation type="submission" date="2013-04" db="EMBL/GenBank/DDBJ databases">
        <title>The Genome Sequence of Bilophila wadsworthia 3_1_6.</title>
        <authorList>
            <consortium name="The Broad Institute Genomics Platform"/>
            <person name="Earl A."/>
            <person name="Ward D."/>
            <person name="Feldgarden M."/>
            <person name="Gevers D."/>
            <person name="Sibley C."/>
            <person name="Strauss J."/>
            <person name="Allen-Vercoe E."/>
            <person name="Walker B."/>
            <person name="Young S."/>
            <person name="Zeng Q."/>
            <person name="Gargeya S."/>
            <person name="Fitzgerald M."/>
            <person name="Haas B."/>
            <person name="Abouelleil A."/>
            <person name="Allen A.W."/>
            <person name="Alvarado L."/>
            <person name="Arachchi H.M."/>
            <person name="Berlin A.M."/>
            <person name="Chapman S.B."/>
            <person name="Gainer-Dewar J."/>
            <person name="Goldberg J."/>
            <person name="Griggs A."/>
            <person name="Gujja S."/>
            <person name="Hansen M."/>
            <person name="Howarth C."/>
            <person name="Imamovic A."/>
            <person name="Ireland A."/>
            <person name="Larimer J."/>
            <person name="McCowan C."/>
            <person name="Murphy C."/>
            <person name="Pearson M."/>
            <person name="Poon T.W."/>
            <person name="Priest M."/>
            <person name="Roberts A."/>
            <person name="Saif S."/>
            <person name="Shea T."/>
            <person name="Sisk P."/>
            <person name="Sykes S."/>
            <person name="Wortman J."/>
            <person name="Nusbaum C."/>
            <person name="Birren B."/>
        </authorList>
    </citation>
    <scope>NUCLEOTIDE SEQUENCE [LARGE SCALE GENOMIC DNA]</scope>
    <source>
        <strain evidence="9 10">3_1_6</strain>
    </source>
</reference>
<feature type="compositionally biased region" description="Gly residues" evidence="7">
    <location>
        <begin position="41"/>
        <end position="50"/>
    </location>
</feature>
<dbReference type="EMBL" id="ADCP02000001">
    <property type="protein sequence ID" value="EFV43861.1"/>
    <property type="molecule type" value="Genomic_DNA"/>
</dbReference>
<gene>
    <name evidence="9" type="ORF">HMPREF0179_02335</name>
</gene>
<keyword evidence="3" id="KW-0812">Transmembrane</keyword>
<dbReference type="eggNOG" id="COG0330">
    <property type="taxonomic scope" value="Bacteria"/>
</dbReference>
<keyword evidence="4" id="KW-1133">Transmembrane helix</keyword>
<evidence type="ECO:0000256" key="1">
    <source>
        <dbReference type="ARBA" id="ARBA00004167"/>
    </source>
</evidence>
<evidence type="ECO:0000259" key="8">
    <source>
        <dbReference type="SMART" id="SM00244"/>
    </source>
</evidence>
<dbReference type="Gene3D" id="3.30.479.30">
    <property type="entry name" value="Band 7 domain"/>
    <property type="match status" value="1"/>
</dbReference>
<protein>
    <recommendedName>
        <fullName evidence="6">Protein HflK</fullName>
    </recommendedName>
</protein>
<dbReference type="InterPro" id="IPR036013">
    <property type="entry name" value="Band_7/SPFH_dom_sf"/>
</dbReference>
<dbReference type="AlphaFoldDB" id="E5Y820"/>
<dbReference type="PANTHER" id="PTHR43327:SF2">
    <property type="entry name" value="MODULATOR OF FTSH PROTEASE HFLK"/>
    <property type="match status" value="1"/>
</dbReference>
<dbReference type="NCBIfam" id="TIGR01933">
    <property type="entry name" value="hflK"/>
    <property type="match status" value="1"/>
</dbReference>
<feature type="domain" description="Band 7" evidence="8">
    <location>
        <begin position="88"/>
        <end position="270"/>
    </location>
</feature>
<dbReference type="STRING" id="563192.HMPREF0179_02335"/>
<comment type="subunit">
    <text evidence="6">HflC and HflK may interact to form a multimeric complex.</text>
</comment>
<dbReference type="Pfam" id="PF01145">
    <property type="entry name" value="Band_7"/>
    <property type="match status" value="1"/>
</dbReference>
<dbReference type="InterPro" id="IPR010201">
    <property type="entry name" value="HflK"/>
</dbReference>
<dbReference type="HOGENOM" id="CLU_039173_0_1_7"/>
<dbReference type="InterPro" id="IPR050710">
    <property type="entry name" value="Band7/mec-2_domain"/>
</dbReference>
<comment type="caution">
    <text evidence="9">The sequence shown here is derived from an EMBL/GenBank/DDBJ whole genome shotgun (WGS) entry which is preliminary data.</text>
</comment>
<feature type="compositionally biased region" description="Polar residues" evidence="7">
    <location>
        <begin position="387"/>
        <end position="396"/>
    </location>
</feature>
<evidence type="ECO:0000313" key="10">
    <source>
        <dbReference type="Proteomes" id="UP000006034"/>
    </source>
</evidence>
<dbReference type="OrthoDB" id="9779595at2"/>
<comment type="function">
    <text evidence="6">HflC and HflK could encode or regulate a protease.</text>
</comment>
<sequence>MNWDWDKLQEKRQRQNWGNSNNNSNNNNNNNKNDEEPPFGSGSGNGGGKGPDYEKFSDAFKRLPHLSAPAGGKVKWILVALVAVWLLSGIYIVNPDEEGVVLRFGKYDRTVGAGPHYALPFPIETVYKPKVTQVQRVEVGFRSVGQGRTFQQGANRSLPEESGMLTGDENIVNVQFSVQYQIKNPVEYLFNVTDQAAVVKNAAEAAMREVIGNSLIDSALTDGKLQIQTEATQLLQEILDRYKVGVRVIAVQLQDVHPPKEVSDAFKDVASAREDKSRIINEAEAYRNELIPKARGLAAEVENQAQAYKETRIRNAEGEANRFLALLKEYEQAKDVTKQRMYLETMEEILSRPGMEKLVLPKDAADRVLPLLPLMQSAPSAGKIAPQEQSSGTQLPEATLSRPRGNN</sequence>
<dbReference type="RefSeq" id="WP_005028170.1">
    <property type="nucleotide sequence ID" value="NZ_KE150238.1"/>
</dbReference>
<feature type="region of interest" description="Disordered" evidence="7">
    <location>
        <begin position="379"/>
        <end position="407"/>
    </location>
</feature>
<reference evidence="9 10" key="1">
    <citation type="submission" date="2010-10" db="EMBL/GenBank/DDBJ databases">
        <authorList>
            <consortium name="The Broad Institute Genome Sequencing Platform"/>
            <person name="Ward D."/>
            <person name="Earl A."/>
            <person name="Feldgarden M."/>
            <person name="Young S.K."/>
            <person name="Gargeya S."/>
            <person name="Zeng Q."/>
            <person name="Alvarado L."/>
            <person name="Berlin A."/>
            <person name="Bochicchio J."/>
            <person name="Chapman S.B."/>
            <person name="Chen Z."/>
            <person name="Freedman E."/>
            <person name="Gellesch M."/>
            <person name="Goldberg J."/>
            <person name="Griggs A."/>
            <person name="Gujja S."/>
            <person name="Heilman E."/>
            <person name="Heiman D."/>
            <person name="Howarth C."/>
            <person name="Mehta T."/>
            <person name="Neiman D."/>
            <person name="Pearson M."/>
            <person name="Roberts A."/>
            <person name="Saif S."/>
            <person name="Shea T."/>
            <person name="Shenoy N."/>
            <person name="Sisk P."/>
            <person name="Stolte C."/>
            <person name="Sykes S."/>
            <person name="White J."/>
            <person name="Yandava C."/>
            <person name="Allen-Vercoe E."/>
            <person name="Sibley C."/>
            <person name="Ambrose C.E."/>
            <person name="Strauss J."/>
            <person name="Daigneault M."/>
            <person name="Haas B."/>
            <person name="Nusbaum C."/>
            <person name="Birren B."/>
        </authorList>
    </citation>
    <scope>NUCLEOTIDE SEQUENCE [LARGE SCALE GENOMIC DNA]</scope>
    <source>
        <strain evidence="9 10">3_1_6</strain>
    </source>
</reference>
<accession>E5Y820</accession>
<evidence type="ECO:0000256" key="3">
    <source>
        <dbReference type="ARBA" id="ARBA00022692"/>
    </source>
</evidence>
<dbReference type="Proteomes" id="UP000006034">
    <property type="component" value="Unassembled WGS sequence"/>
</dbReference>
<dbReference type="PANTHER" id="PTHR43327">
    <property type="entry name" value="STOMATIN-LIKE PROTEIN 2, MITOCHONDRIAL"/>
    <property type="match status" value="1"/>
</dbReference>
<comment type="subcellular location">
    <subcellularLocation>
        <location evidence="1">Membrane</location>
        <topology evidence="1">Single-pass membrane protein</topology>
    </subcellularLocation>
</comment>
<dbReference type="GO" id="GO:0016020">
    <property type="term" value="C:membrane"/>
    <property type="evidence" value="ECO:0007669"/>
    <property type="project" value="UniProtKB-SubCell"/>
</dbReference>
<feature type="compositionally biased region" description="Basic and acidic residues" evidence="7">
    <location>
        <begin position="1"/>
        <end position="13"/>
    </location>
</feature>
<comment type="similarity">
    <text evidence="2 6">Belongs to the band 7/mec-2 family. HflK subfamily.</text>
</comment>
<evidence type="ECO:0000256" key="6">
    <source>
        <dbReference type="RuleBase" id="RU364113"/>
    </source>
</evidence>
<keyword evidence="5" id="KW-0472">Membrane</keyword>
<feature type="region of interest" description="Disordered" evidence="7">
    <location>
        <begin position="1"/>
        <end position="53"/>
    </location>
</feature>
<dbReference type="CDD" id="cd03404">
    <property type="entry name" value="SPFH_HflK"/>
    <property type="match status" value="1"/>
</dbReference>
<evidence type="ECO:0000256" key="2">
    <source>
        <dbReference type="ARBA" id="ARBA00006971"/>
    </source>
</evidence>
<name>E5Y820_BILW3</name>
<dbReference type="SMART" id="SM00244">
    <property type="entry name" value="PHB"/>
    <property type="match status" value="1"/>
</dbReference>
<evidence type="ECO:0000313" key="9">
    <source>
        <dbReference type="EMBL" id="EFV43861.1"/>
    </source>
</evidence>
<organism evidence="9 10">
    <name type="scientific">Bilophila wadsworthia (strain 3_1_6)</name>
    <dbReference type="NCBI Taxonomy" id="563192"/>
    <lineage>
        <taxon>Bacteria</taxon>
        <taxon>Pseudomonadati</taxon>
        <taxon>Thermodesulfobacteriota</taxon>
        <taxon>Desulfovibrionia</taxon>
        <taxon>Desulfovibrionales</taxon>
        <taxon>Desulfovibrionaceae</taxon>
        <taxon>Bilophila</taxon>
    </lineage>
</organism>
<feature type="compositionally biased region" description="Low complexity" evidence="7">
    <location>
        <begin position="19"/>
        <end position="31"/>
    </location>
</feature>
<dbReference type="InterPro" id="IPR001107">
    <property type="entry name" value="Band_7"/>
</dbReference>
<keyword evidence="10" id="KW-1185">Reference proteome</keyword>